<dbReference type="PANTHER" id="PTHR10590:SF23">
    <property type="entry name" value="NUPC_NUPG FAMILY NUCLEOSIDE CNT TRANSPORTER"/>
    <property type="match status" value="1"/>
</dbReference>
<evidence type="ECO:0000313" key="12">
    <source>
        <dbReference type="Proteomes" id="UP001601059"/>
    </source>
</evidence>
<dbReference type="RefSeq" id="WP_389361454.1">
    <property type="nucleotide sequence ID" value="NZ_JBIACK010000005.1"/>
</dbReference>
<dbReference type="PANTHER" id="PTHR10590">
    <property type="entry name" value="SODIUM/NUCLEOSIDE COTRANSPORTER"/>
    <property type="match status" value="1"/>
</dbReference>
<evidence type="ECO:0000256" key="3">
    <source>
        <dbReference type="ARBA" id="ARBA00022475"/>
    </source>
</evidence>
<keyword evidence="6 7" id="KW-0472">Membrane</keyword>
<feature type="transmembrane region" description="Helical" evidence="7">
    <location>
        <begin position="338"/>
        <end position="359"/>
    </location>
</feature>
<dbReference type="EMBL" id="JBIACK010000005">
    <property type="protein sequence ID" value="MFE8701495.1"/>
    <property type="molecule type" value="Genomic_DNA"/>
</dbReference>
<feature type="transmembrane region" description="Helical" evidence="7">
    <location>
        <begin position="289"/>
        <end position="317"/>
    </location>
</feature>
<feature type="transmembrane region" description="Helical" evidence="7">
    <location>
        <begin position="32"/>
        <end position="51"/>
    </location>
</feature>
<reference evidence="11 12" key="1">
    <citation type="submission" date="2024-08" db="EMBL/GenBank/DDBJ databases">
        <title>Two novel Cytobacillus novel species.</title>
        <authorList>
            <person name="Liu G."/>
        </authorList>
    </citation>
    <scope>NUCLEOTIDE SEQUENCE [LARGE SCALE GENOMIC DNA]</scope>
    <source>
        <strain evidence="11 12">FJAT-54145</strain>
    </source>
</reference>
<evidence type="ECO:0000256" key="7">
    <source>
        <dbReference type="SAM" id="Phobius"/>
    </source>
</evidence>
<name>A0ABW6KE06_9BACI</name>
<dbReference type="Pfam" id="PF01773">
    <property type="entry name" value="Nucleos_tra2_N"/>
    <property type="match status" value="1"/>
</dbReference>
<evidence type="ECO:0000259" key="10">
    <source>
        <dbReference type="Pfam" id="PF07670"/>
    </source>
</evidence>
<comment type="subcellular location">
    <subcellularLocation>
        <location evidence="1">Cell membrane</location>
        <topology evidence="1">Multi-pass membrane protein</topology>
    </subcellularLocation>
</comment>
<proteinExistence type="inferred from homology"/>
<evidence type="ECO:0000256" key="5">
    <source>
        <dbReference type="ARBA" id="ARBA00022989"/>
    </source>
</evidence>
<comment type="caution">
    <text evidence="11">The sequence shown here is derived from an EMBL/GenBank/DDBJ whole genome shotgun (WGS) entry which is preliminary data.</text>
</comment>
<dbReference type="Pfam" id="PF07662">
    <property type="entry name" value="Nucleos_tra2_C"/>
    <property type="match status" value="1"/>
</dbReference>
<evidence type="ECO:0000259" key="9">
    <source>
        <dbReference type="Pfam" id="PF07662"/>
    </source>
</evidence>
<dbReference type="InterPro" id="IPR011642">
    <property type="entry name" value="Gate_dom"/>
</dbReference>
<evidence type="ECO:0000256" key="1">
    <source>
        <dbReference type="ARBA" id="ARBA00004651"/>
    </source>
</evidence>
<evidence type="ECO:0000259" key="8">
    <source>
        <dbReference type="Pfam" id="PF01773"/>
    </source>
</evidence>
<feature type="transmembrane region" description="Helical" evidence="7">
    <location>
        <begin position="379"/>
        <end position="397"/>
    </location>
</feature>
<feature type="transmembrane region" description="Helical" evidence="7">
    <location>
        <begin position="247"/>
        <end position="269"/>
    </location>
</feature>
<feature type="domain" description="Concentrative nucleoside transporter C-terminal" evidence="9">
    <location>
        <begin position="191"/>
        <end position="395"/>
    </location>
</feature>
<dbReference type="InterPro" id="IPR002668">
    <property type="entry name" value="CNT_N_dom"/>
</dbReference>
<feature type="domain" description="Nucleoside transporter/FeoB GTPase Gate" evidence="10">
    <location>
        <begin position="89"/>
        <end position="187"/>
    </location>
</feature>
<evidence type="ECO:0000313" key="11">
    <source>
        <dbReference type="EMBL" id="MFE8701495.1"/>
    </source>
</evidence>
<keyword evidence="5 7" id="KW-1133">Transmembrane helix</keyword>
<feature type="transmembrane region" description="Helical" evidence="7">
    <location>
        <begin position="191"/>
        <end position="211"/>
    </location>
</feature>
<organism evidence="11 12">
    <name type="scientific">Cytobacillus spartinae</name>
    <dbReference type="NCBI Taxonomy" id="3299023"/>
    <lineage>
        <taxon>Bacteria</taxon>
        <taxon>Bacillati</taxon>
        <taxon>Bacillota</taxon>
        <taxon>Bacilli</taxon>
        <taxon>Bacillales</taxon>
        <taxon>Bacillaceae</taxon>
        <taxon>Cytobacillus</taxon>
    </lineage>
</organism>
<evidence type="ECO:0000256" key="4">
    <source>
        <dbReference type="ARBA" id="ARBA00022692"/>
    </source>
</evidence>
<dbReference type="Pfam" id="PF07670">
    <property type="entry name" value="Gate"/>
    <property type="match status" value="1"/>
</dbReference>
<feature type="transmembrane region" description="Helical" evidence="7">
    <location>
        <begin position="58"/>
        <end position="81"/>
    </location>
</feature>
<gene>
    <name evidence="11" type="ORF">ACFYKX_12900</name>
</gene>
<keyword evidence="12" id="KW-1185">Reference proteome</keyword>
<keyword evidence="3" id="KW-1003">Cell membrane</keyword>
<dbReference type="Proteomes" id="UP001601059">
    <property type="component" value="Unassembled WGS sequence"/>
</dbReference>
<keyword evidence="4 7" id="KW-0812">Transmembrane</keyword>
<dbReference type="InterPro" id="IPR011657">
    <property type="entry name" value="CNT_C_dom"/>
</dbReference>
<evidence type="ECO:0000256" key="6">
    <source>
        <dbReference type="ARBA" id="ARBA00023136"/>
    </source>
</evidence>
<protein>
    <submittedName>
        <fullName evidence="11">NupC/NupG family nucleoside CNT transporter</fullName>
    </submittedName>
</protein>
<dbReference type="InterPro" id="IPR008276">
    <property type="entry name" value="C_nuclsd_transpt"/>
</dbReference>
<sequence length="398" mass="42843">MLILLNLLAIVIILLIPYLLSADRKKIKYQSIAYMLISQVLITLFMFKTTIGKTIINFISSIFTALINFGLEGVSFVFGGITESPFVFFFNVLLIIIFFSAILGILNFFGILPWIIRIIGAGVSAITRLPRLESFNASASMVFGQSEVFLAIKDHLNDLEKSRLYTISASAMSSVSASIMGSYMTMVPPQYVLAAVPLNMFSGLIIATILMPSDVKKEDDTIQLKNVQQRGNFFEVLSDSILDGAKIAVIVAAMLIGYIALMAAVNGIISNVGNAVGFNTSLQELLGFLFAPFAILLGIPIGESVQAGAIMGTKLVLNEFVAMTQLQGVLPNLSERTIGIVSTFLISFANFSSIGIIAGSVKALNDRQAKVISEFGFKLLLGATLASLLSAAMVGLFL</sequence>
<accession>A0ABW6KE06</accession>
<feature type="transmembrane region" description="Helical" evidence="7">
    <location>
        <begin position="87"/>
        <end position="109"/>
    </location>
</feature>
<evidence type="ECO:0000256" key="2">
    <source>
        <dbReference type="ARBA" id="ARBA00009033"/>
    </source>
</evidence>
<comment type="similarity">
    <text evidence="2">Belongs to the concentrative nucleoside transporter (CNT) (TC 2.A.41) family.</text>
</comment>
<feature type="domain" description="Concentrative nucleoside transporter N-terminal" evidence="8">
    <location>
        <begin position="9"/>
        <end position="80"/>
    </location>
</feature>